<comment type="caution">
    <text evidence="1">The sequence shown here is derived from an EMBL/GenBank/DDBJ whole genome shotgun (WGS) entry which is preliminary data.</text>
</comment>
<gene>
    <name evidence="1" type="ORF">AA0117_g2856</name>
</gene>
<name>A0A4Q4NPW4_ALTAL</name>
<proteinExistence type="predicted"/>
<sequence>MRSASKSQQCGRRELEVMADKLAGNMIKASSQEGWRAPGIKYYKVHGQPHAFEGFPTKDVEAEKARVAAADAMLSKISDWLTDTFSNAHSG</sequence>
<organism evidence="1 2">
    <name type="scientific">Alternaria alternata</name>
    <name type="common">Alternaria rot fungus</name>
    <name type="synonym">Torula alternata</name>
    <dbReference type="NCBI Taxonomy" id="5599"/>
    <lineage>
        <taxon>Eukaryota</taxon>
        <taxon>Fungi</taxon>
        <taxon>Dikarya</taxon>
        <taxon>Ascomycota</taxon>
        <taxon>Pezizomycotina</taxon>
        <taxon>Dothideomycetes</taxon>
        <taxon>Pleosporomycetidae</taxon>
        <taxon>Pleosporales</taxon>
        <taxon>Pleosporineae</taxon>
        <taxon>Pleosporaceae</taxon>
        <taxon>Alternaria</taxon>
        <taxon>Alternaria sect. Alternaria</taxon>
        <taxon>Alternaria alternata complex</taxon>
    </lineage>
</organism>
<dbReference type="AlphaFoldDB" id="A0A4Q4NPW4"/>
<evidence type="ECO:0000313" key="1">
    <source>
        <dbReference type="EMBL" id="RYN81050.1"/>
    </source>
</evidence>
<dbReference type="Proteomes" id="UP000291422">
    <property type="component" value="Unassembled WGS sequence"/>
</dbReference>
<reference evidence="2" key="1">
    <citation type="journal article" date="2019" name="bioRxiv">
        <title>Genomics, evolutionary history and diagnostics of the Alternaria alternata species group including apple and Asian pear pathotypes.</title>
        <authorList>
            <person name="Armitage A.D."/>
            <person name="Cockerton H.M."/>
            <person name="Sreenivasaprasad S."/>
            <person name="Woodhall J.W."/>
            <person name="Lane C.R."/>
            <person name="Harrison R.J."/>
            <person name="Clarkson J.P."/>
        </authorList>
    </citation>
    <scope>NUCLEOTIDE SEQUENCE [LARGE SCALE GENOMIC DNA]</scope>
    <source>
        <strain evidence="2">FERA 1177</strain>
    </source>
</reference>
<protein>
    <submittedName>
        <fullName evidence="1">Uncharacterized protein</fullName>
    </submittedName>
</protein>
<accession>A0A4Q4NPW4</accession>
<evidence type="ECO:0000313" key="2">
    <source>
        <dbReference type="Proteomes" id="UP000291422"/>
    </source>
</evidence>
<dbReference type="EMBL" id="PDXD01000003">
    <property type="protein sequence ID" value="RYN81050.1"/>
    <property type="molecule type" value="Genomic_DNA"/>
</dbReference>